<proteinExistence type="predicted"/>
<dbReference type="Gene3D" id="3.40.50.10170">
    <property type="match status" value="1"/>
</dbReference>
<sequence>MKVNILTDSTADLTKEQMSEHDINVYPLNIYFGEEEYIDGVTINHREFFDKLSTCTELPTTSQIPVGQLRDLFLKFTENGEEVVVITLSSKLSGSYNSALLVRDSLDMDRKSRVHLIDSMSVTLGLCNIVLEACKLRDKGLKGKDIEEEINRIKSKSTLLALIEDYKYLVMGGRLSKATAFIGNTLNIMPVIEITGGEVVPIKKVRGRKKGYQFIIEKARAYGIDTSKAFFMGHIDDEEAFKHFEEYMLNNFDELENIDISPVKNIGAVVGTHAGPHCVGIAFFKK</sequence>
<keyword evidence="1" id="KW-0446">Lipid-binding</keyword>
<dbReference type="PROSITE" id="PS51482">
    <property type="entry name" value="DEGV"/>
    <property type="match status" value="1"/>
</dbReference>
<dbReference type="PANTHER" id="PTHR33434">
    <property type="entry name" value="DEGV DOMAIN-CONTAINING PROTEIN DR_1986-RELATED"/>
    <property type="match status" value="1"/>
</dbReference>
<evidence type="ECO:0000256" key="1">
    <source>
        <dbReference type="ARBA" id="ARBA00023121"/>
    </source>
</evidence>
<dbReference type="GeneID" id="98000614"/>
<name>A0A3E3E0K4_9FIRM</name>
<gene>
    <name evidence="2" type="ORF">DW687_01855</name>
</gene>
<comment type="caution">
    <text evidence="2">The sequence shown here is derived from an EMBL/GenBank/DDBJ whole genome shotgun (WGS) entry which is preliminary data.</text>
</comment>
<dbReference type="InterPro" id="IPR043168">
    <property type="entry name" value="DegV_C"/>
</dbReference>
<reference evidence="2 3" key="1">
    <citation type="submission" date="2018-08" db="EMBL/GenBank/DDBJ databases">
        <title>A genome reference for cultivated species of the human gut microbiota.</title>
        <authorList>
            <person name="Zou Y."/>
            <person name="Xue W."/>
            <person name="Luo G."/>
        </authorList>
    </citation>
    <scope>NUCLEOTIDE SEQUENCE [LARGE SCALE GENOMIC DNA]</scope>
    <source>
        <strain evidence="2 3">AM25-6</strain>
    </source>
</reference>
<dbReference type="InterPro" id="IPR050270">
    <property type="entry name" value="DegV_domain_contain"/>
</dbReference>
<evidence type="ECO:0000313" key="3">
    <source>
        <dbReference type="Proteomes" id="UP000261212"/>
    </source>
</evidence>
<dbReference type="InterPro" id="IPR003797">
    <property type="entry name" value="DegV"/>
</dbReference>
<evidence type="ECO:0000313" key="2">
    <source>
        <dbReference type="EMBL" id="RGD75091.1"/>
    </source>
</evidence>
<accession>A0A3E3E0K4</accession>
<protein>
    <submittedName>
        <fullName evidence="2">DegV family protein</fullName>
    </submittedName>
</protein>
<organism evidence="2 3">
    <name type="scientific">Anaerofustis stercorihominis</name>
    <dbReference type="NCBI Taxonomy" id="214853"/>
    <lineage>
        <taxon>Bacteria</taxon>
        <taxon>Bacillati</taxon>
        <taxon>Bacillota</taxon>
        <taxon>Clostridia</taxon>
        <taxon>Eubacteriales</taxon>
        <taxon>Eubacteriaceae</taxon>
        <taxon>Anaerofustis</taxon>
    </lineage>
</organism>
<dbReference type="Pfam" id="PF02645">
    <property type="entry name" value="DegV"/>
    <property type="match status" value="1"/>
</dbReference>
<dbReference type="Proteomes" id="UP000261212">
    <property type="component" value="Unassembled WGS sequence"/>
</dbReference>
<dbReference type="EMBL" id="QUSM01000002">
    <property type="protein sequence ID" value="RGD75091.1"/>
    <property type="molecule type" value="Genomic_DNA"/>
</dbReference>
<dbReference type="PANTHER" id="PTHR33434:SF2">
    <property type="entry name" value="FATTY ACID-BINDING PROTEIN TM_1468"/>
    <property type="match status" value="1"/>
</dbReference>
<dbReference type="AlphaFoldDB" id="A0A3E3E0K4"/>
<dbReference type="SUPFAM" id="SSF82549">
    <property type="entry name" value="DAK1/DegV-like"/>
    <property type="match status" value="1"/>
</dbReference>
<dbReference type="RefSeq" id="WP_007050301.1">
    <property type="nucleotide sequence ID" value="NZ_CABKNJ010000001.1"/>
</dbReference>
<dbReference type="GO" id="GO:0008289">
    <property type="term" value="F:lipid binding"/>
    <property type="evidence" value="ECO:0007669"/>
    <property type="project" value="UniProtKB-KW"/>
</dbReference>
<dbReference type="NCBIfam" id="TIGR00762">
    <property type="entry name" value="DegV"/>
    <property type="match status" value="1"/>
</dbReference>
<dbReference type="Gene3D" id="3.30.1180.10">
    <property type="match status" value="1"/>
</dbReference>